<feature type="non-terminal residue" evidence="1">
    <location>
        <position position="1"/>
    </location>
</feature>
<proteinExistence type="predicted"/>
<organism evidence="1 2">
    <name type="scientific">Giardia intestinalis</name>
    <name type="common">Giardia lamblia</name>
    <dbReference type="NCBI Taxonomy" id="5741"/>
    <lineage>
        <taxon>Eukaryota</taxon>
        <taxon>Metamonada</taxon>
        <taxon>Diplomonadida</taxon>
        <taxon>Hexamitidae</taxon>
        <taxon>Giardiinae</taxon>
        <taxon>Giardia</taxon>
    </lineage>
</organism>
<evidence type="ECO:0000313" key="2">
    <source>
        <dbReference type="Proteomes" id="UP000018320"/>
    </source>
</evidence>
<reference evidence="1 2" key="2">
    <citation type="journal article" date="2013" name="Genome Biol. Evol.">
        <title>Genome sequencing of Giardia lamblia genotypes A2 and B isolates (DH and GS) and comparative analysis with the genomes of genotypes A1 and E (WB and Pig).</title>
        <authorList>
            <person name="Adam R.D."/>
            <person name="Dahlstrom E.W."/>
            <person name="Martens C.A."/>
            <person name="Bruno D.P."/>
            <person name="Barbian K.D."/>
            <person name="Ricklefs S.M."/>
            <person name="Hernandez M.M."/>
            <person name="Narla N.P."/>
            <person name="Patel R.B."/>
            <person name="Porcella S.F."/>
            <person name="Nash T.E."/>
        </authorList>
    </citation>
    <scope>NUCLEOTIDE SEQUENCE [LARGE SCALE GENOMIC DNA]</scope>
    <source>
        <strain evidence="1 2">DH</strain>
    </source>
</reference>
<name>V6TM57_GIAIN</name>
<gene>
    <name evidence="1" type="ORF">DHA2_150409</name>
</gene>
<dbReference type="Proteomes" id="UP000018320">
    <property type="component" value="Unassembled WGS sequence"/>
</dbReference>
<dbReference type="EMBL" id="AHGT01000018">
    <property type="protein sequence ID" value="ESU38055.1"/>
    <property type="molecule type" value="Genomic_DNA"/>
</dbReference>
<protein>
    <submittedName>
        <fullName evidence="1">Uncharacterized protein</fullName>
    </submittedName>
</protein>
<dbReference type="VEuPathDB" id="GiardiaDB:DHA2_150409"/>
<sequence length="63" mass="7374">VEILLEHKKGMEDKNGNTASAYTLMNKYTSIAMFLREHEAPSRTPFHVCIFHWRNWHGGEVPF</sequence>
<comment type="caution">
    <text evidence="1">The sequence shown here is derived from an EMBL/GenBank/DDBJ whole genome shotgun (WGS) entry which is preliminary data.</text>
</comment>
<evidence type="ECO:0000313" key="1">
    <source>
        <dbReference type="EMBL" id="ESU38055.1"/>
    </source>
</evidence>
<accession>V6TM57</accession>
<reference evidence="2" key="1">
    <citation type="submission" date="2012-02" db="EMBL/GenBank/DDBJ databases">
        <title>Genome sequencing of Giardia lamblia Genotypes A2 and B isolates (DH and GS) and comparative analysis with the genomes of Genotypes A1 and E (WB and Pig).</title>
        <authorList>
            <person name="Adam R."/>
            <person name="Dahlstrom E."/>
            <person name="Martens C."/>
            <person name="Bruno D."/>
            <person name="Barbian K."/>
            <person name="Porcella S.F."/>
            <person name="Nash T."/>
        </authorList>
    </citation>
    <scope>NUCLEOTIDE SEQUENCE</scope>
    <source>
        <strain evidence="2">DH</strain>
    </source>
</reference>
<dbReference type="AlphaFoldDB" id="V6TM57"/>